<dbReference type="Gene3D" id="1.10.10.60">
    <property type="entry name" value="Homeodomain-like"/>
    <property type="match status" value="1"/>
</dbReference>
<evidence type="ECO:0000256" key="3">
    <source>
        <dbReference type="ARBA" id="ARBA00023163"/>
    </source>
</evidence>
<dbReference type="PROSITE" id="PS01124">
    <property type="entry name" value="HTH_ARAC_FAMILY_2"/>
    <property type="match status" value="1"/>
</dbReference>
<evidence type="ECO:0000313" key="5">
    <source>
        <dbReference type="EMBL" id="SKA05715.1"/>
    </source>
</evidence>
<keyword evidence="2" id="KW-0238">DNA-binding</keyword>
<dbReference type="InterPro" id="IPR020449">
    <property type="entry name" value="Tscrpt_reg_AraC-type_HTH"/>
</dbReference>
<name>A0A1T4QPU0_9ENTE</name>
<dbReference type="Pfam" id="PF10114">
    <property type="entry name" value="PocR"/>
    <property type="match status" value="1"/>
</dbReference>
<dbReference type="OrthoDB" id="247151at2"/>
<dbReference type="PANTHER" id="PTHR43280">
    <property type="entry name" value="ARAC-FAMILY TRANSCRIPTIONAL REGULATOR"/>
    <property type="match status" value="1"/>
</dbReference>
<sequence length="297" mass="34606">MNKLLNLLQNWEKELSKVINMTVFVVLNDGSHLLPKGDTIPFCEEIKKIKSIELSYQWNSLLAIAYFRMNKAPIRFLCPFSLITLAIPIFNEEEELIAVLFAGQRRLIGIGRENTPYLTKKMQTFPNPQFEELYESIPTVDEEHLDKITPLLELFAEEIGKYIETTENTGIEQAIANYISEEELINLIEIQLMTEKQAYFNLDDLEKIFKQKKQVISQLIKIHRGKTFIPYYHQIKVKQANNLLTTTEYTISEISESLGFMDAVRFFKVYKKETGMTPTEYREKHSMKHFLDGSMLG</sequence>
<dbReference type="PANTHER" id="PTHR43280:SF34">
    <property type="entry name" value="ARAC-FAMILY TRANSCRIPTIONAL REGULATOR"/>
    <property type="match status" value="1"/>
</dbReference>
<dbReference type="STRING" id="263852.SAMN02745116_02264"/>
<dbReference type="EMBL" id="FUXI01000032">
    <property type="protein sequence ID" value="SKA05715.1"/>
    <property type="molecule type" value="Genomic_DNA"/>
</dbReference>
<gene>
    <name evidence="5" type="ORF">SAMN02745116_02264</name>
</gene>
<evidence type="ECO:0000313" key="6">
    <source>
        <dbReference type="Proteomes" id="UP000190328"/>
    </source>
</evidence>
<dbReference type="GO" id="GO:0003700">
    <property type="term" value="F:DNA-binding transcription factor activity"/>
    <property type="evidence" value="ECO:0007669"/>
    <property type="project" value="InterPro"/>
</dbReference>
<dbReference type="GO" id="GO:0043565">
    <property type="term" value="F:sequence-specific DNA binding"/>
    <property type="evidence" value="ECO:0007669"/>
    <property type="project" value="InterPro"/>
</dbReference>
<reference evidence="5 6" key="1">
    <citation type="submission" date="2017-02" db="EMBL/GenBank/DDBJ databases">
        <authorList>
            <person name="Peterson S.W."/>
        </authorList>
    </citation>
    <scope>NUCLEOTIDE SEQUENCE [LARGE SCALE GENOMIC DNA]</scope>
    <source>
        <strain evidence="5 6">ATCC BAA-1030</strain>
    </source>
</reference>
<proteinExistence type="predicted"/>
<dbReference type="InterPro" id="IPR018060">
    <property type="entry name" value="HTH_AraC"/>
</dbReference>
<dbReference type="SMART" id="SM00342">
    <property type="entry name" value="HTH_ARAC"/>
    <property type="match status" value="1"/>
</dbReference>
<dbReference type="SUPFAM" id="SSF46689">
    <property type="entry name" value="Homeodomain-like"/>
    <property type="match status" value="1"/>
</dbReference>
<dbReference type="InterPro" id="IPR009057">
    <property type="entry name" value="Homeodomain-like_sf"/>
</dbReference>
<keyword evidence="6" id="KW-1185">Reference proteome</keyword>
<evidence type="ECO:0000256" key="1">
    <source>
        <dbReference type="ARBA" id="ARBA00023015"/>
    </source>
</evidence>
<evidence type="ECO:0000256" key="2">
    <source>
        <dbReference type="ARBA" id="ARBA00023125"/>
    </source>
</evidence>
<dbReference type="Proteomes" id="UP000190328">
    <property type="component" value="Unassembled WGS sequence"/>
</dbReference>
<feature type="domain" description="HTH araC/xylS-type" evidence="4">
    <location>
        <begin position="182"/>
        <end position="284"/>
    </location>
</feature>
<dbReference type="PRINTS" id="PR00032">
    <property type="entry name" value="HTHARAC"/>
</dbReference>
<dbReference type="RefSeq" id="WP_144399587.1">
    <property type="nucleotide sequence ID" value="NZ_FUXI01000032.1"/>
</dbReference>
<dbReference type="Pfam" id="PF12833">
    <property type="entry name" value="HTH_18"/>
    <property type="match status" value="1"/>
</dbReference>
<accession>A0A1T4QPU0</accession>
<dbReference type="AlphaFoldDB" id="A0A1T4QPU0"/>
<organism evidence="5 6">
    <name type="scientific">Pilibacter termitis</name>
    <dbReference type="NCBI Taxonomy" id="263852"/>
    <lineage>
        <taxon>Bacteria</taxon>
        <taxon>Bacillati</taxon>
        <taxon>Bacillota</taxon>
        <taxon>Bacilli</taxon>
        <taxon>Lactobacillales</taxon>
        <taxon>Enterococcaceae</taxon>
        <taxon>Pilibacter</taxon>
    </lineage>
</organism>
<evidence type="ECO:0000259" key="4">
    <source>
        <dbReference type="PROSITE" id="PS01124"/>
    </source>
</evidence>
<dbReference type="InterPro" id="IPR018771">
    <property type="entry name" value="PocR_dom"/>
</dbReference>
<protein>
    <submittedName>
        <fullName evidence="5">PocR sensory domain-containing protein</fullName>
    </submittedName>
</protein>
<keyword evidence="1" id="KW-0805">Transcription regulation</keyword>
<keyword evidence="3" id="KW-0804">Transcription</keyword>